<dbReference type="EMBL" id="JARPUR010000001">
    <property type="protein sequence ID" value="KAK4886727.1"/>
    <property type="molecule type" value="Genomic_DNA"/>
</dbReference>
<comment type="caution">
    <text evidence="2">The sequence shown here is derived from an EMBL/GenBank/DDBJ whole genome shotgun (WGS) entry which is preliminary data.</text>
</comment>
<name>A0AAN7SKH1_9COLE</name>
<dbReference type="Proteomes" id="UP001353858">
    <property type="component" value="Unassembled WGS sequence"/>
</dbReference>
<feature type="chain" id="PRO_5042860567" evidence="1">
    <location>
        <begin position="17"/>
        <end position="87"/>
    </location>
</feature>
<gene>
    <name evidence="2" type="ORF">RN001_002998</name>
</gene>
<evidence type="ECO:0000313" key="3">
    <source>
        <dbReference type="Proteomes" id="UP001353858"/>
    </source>
</evidence>
<dbReference type="AlphaFoldDB" id="A0AAN7SKH1"/>
<protein>
    <submittedName>
        <fullName evidence="2">Uncharacterized protein</fullName>
    </submittedName>
</protein>
<reference evidence="3" key="1">
    <citation type="submission" date="2023-01" db="EMBL/GenBank/DDBJ databases">
        <title>Key to firefly adult light organ development and bioluminescence: homeobox transcription factors regulate luciferase expression and transportation to peroxisome.</title>
        <authorList>
            <person name="Fu X."/>
        </authorList>
    </citation>
    <scope>NUCLEOTIDE SEQUENCE [LARGE SCALE GENOMIC DNA]</scope>
</reference>
<evidence type="ECO:0000313" key="2">
    <source>
        <dbReference type="EMBL" id="KAK4886727.1"/>
    </source>
</evidence>
<organism evidence="2 3">
    <name type="scientific">Aquatica leii</name>
    <dbReference type="NCBI Taxonomy" id="1421715"/>
    <lineage>
        <taxon>Eukaryota</taxon>
        <taxon>Metazoa</taxon>
        <taxon>Ecdysozoa</taxon>
        <taxon>Arthropoda</taxon>
        <taxon>Hexapoda</taxon>
        <taxon>Insecta</taxon>
        <taxon>Pterygota</taxon>
        <taxon>Neoptera</taxon>
        <taxon>Endopterygota</taxon>
        <taxon>Coleoptera</taxon>
        <taxon>Polyphaga</taxon>
        <taxon>Elateriformia</taxon>
        <taxon>Elateroidea</taxon>
        <taxon>Lampyridae</taxon>
        <taxon>Luciolinae</taxon>
        <taxon>Aquatica</taxon>
    </lineage>
</organism>
<keyword evidence="3" id="KW-1185">Reference proteome</keyword>
<feature type="signal peptide" evidence="1">
    <location>
        <begin position="1"/>
        <end position="16"/>
    </location>
</feature>
<sequence length="87" mass="9679">MKLLIVFALIVAAVSAQWIGHGYYNPTIAAHYNPYYRGLIATHAGLYAPGSGIEGQYIHDFRGEGLDGQYVHDFTETLYDNGQYHGE</sequence>
<evidence type="ECO:0000256" key="1">
    <source>
        <dbReference type="SAM" id="SignalP"/>
    </source>
</evidence>
<accession>A0AAN7SKH1</accession>
<keyword evidence="1" id="KW-0732">Signal</keyword>
<proteinExistence type="predicted"/>